<dbReference type="InterPro" id="IPR051419">
    <property type="entry name" value="Lys/N-term_MeTrsfase_sf"/>
</dbReference>
<evidence type="ECO:0000256" key="1">
    <source>
        <dbReference type="ARBA" id="ARBA00008361"/>
    </source>
</evidence>
<comment type="similarity">
    <text evidence="1">Belongs to the methyltransferase superfamily.</text>
</comment>
<dbReference type="PANTHER" id="PTHR12176:SF78">
    <property type="entry name" value="EEF1A LYSINE AND N-TERMINAL METHYLTRANSFERASE"/>
    <property type="match status" value="1"/>
</dbReference>
<evidence type="ECO:0000313" key="6">
    <source>
        <dbReference type="EMBL" id="GAA57312.1"/>
    </source>
</evidence>
<dbReference type="InterPro" id="IPR029063">
    <property type="entry name" value="SAM-dependent_MTases_sf"/>
</dbReference>
<sequence>MIRRTFSRITRTDFQILYGVYVRPLPEYVNPVVYSGRTKDVILIERVQRAATKMAAGLKSVDRELPLVVLDLFPLEYRCLRGSLNLTYALFEQGLANRFFTVNPANTPSLCKIFSHFGETTAAERQGQNRPGKLGRKPRSCVSIRESVNVGQFTALRACSSRETKPGPRKMRTNCLAIERLSDPYFRRIHQSHLDCLPTTPSDVSVCWNKAATSLYGVGSFTCGTAPPGPPKHWISDRTVASLKSRKNIPADPEHNLTRRIIEPYSRSTPRHKKRRLFVVSAHAATDCSSGAEKGAFYRELSGLIRQARNADIGILAGDMDSESMLVAQTTESDSNEVLKTSSSGLHGNGLIPWIKMRKQCKTAIRPNQKKALSPMKIIRADLQSCQDANTRARLQNRKVQDADMTLRSLITNFQRLINLKHDALTNSSTCFSDGIYSMASLLPKNQGDFAKREYWDKFFSSRKSTFEWYGDFVQHSTFFHKYLKKSDDVLIVGCGNSELGAMICDRIGCASVLNIDTSEALIRQMRKRHCQSPAGNRLRYECMDVLKLTDCIEEKKLNPFTCVIDKGTLDAIHSGDQSERTVRCMFDNIRSVLKMMARYIIITLAQEHIIESICTYFLRDTRSCIPRSNNWEYRDARCSVQNGLLEAVSLFGINVNPEFTHRYRRSNEWLINCHQLTSNRPGERDSTGDGVFALPVYGFVFTKLMSSPDLPRVSVYPLDSPDPQCLGGGERYAHQLEHQLRSWINQEQHCSLLRHNISSGDQTSFRFTCPRTGLTAFYCTVVRSAAAVRKHSKRHGSHGHSMKAIEAVFLVPFGQHRRSVYSDDTERRSLCRSANVSSLLVALVNPRFFQPDLDSLKEQLSTVLRVLHFESPEGHAKSPILSTPDSYLRRQLFPVSCEGKPERYSLDEIEIHGVNDGKIHKLRRIVYASSDMRPVVTTNAACVGLLDTLPPRDLHLLAWNKLVLTANGLYFGTPPVVNSDNSQYLHAIPVGDVDDSNFLEMFSHLYPNSLLKINWITSLGELTGFLIVVMESRDDNNSGLDHMDVCGPLTNNGELCCVLNYTVPDIVMDDPSTTICIFRFASYSRELATAELTSRIGTHRTESEKSNHVLSKTFEEAHQNDCVRTGRFFKQDSYDCALYKIPQPPTPKNSKFALYPLSNIAPLNVLELLKAQTRIPLGREYDTTRQKNQTSDRKEHPNGPRSMMDSDS</sequence>
<reference key="2">
    <citation type="submission" date="2011-10" db="EMBL/GenBank/DDBJ databases">
        <title>The genome and transcriptome sequence of Clonorchis sinensis provide insights into the carcinogenic liver fluke.</title>
        <authorList>
            <person name="Wang X."/>
            <person name="Huang Y."/>
            <person name="Chen W."/>
            <person name="Liu H."/>
            <person name="Guo L."/>
            <person name="Chen Y."/>
            <person name="Luo F."/>
            <person name="Zhou W."/>
            <person name="Sun J."/>
            <person name="Mao Q."/>
            <person name="Liang P."/>
            <person name="Zhou C."/>
            <person name="Tian Y."/>
            <person name="Men J."/>
            <person name="Lv X."/>
            <person name="Huang L."/>
            <person name="Zhou J."/>
            <person name="Hu Y."/>
            <person name="Li R."/>
            <person name="Zhang F."/>
            <person name="Lei H."/>
            <person name="Li X."/>
            <person name="Hu X."/>
            <person name="Liang C."/>
            <person name="Xu J."/>
            <person name="Wu Z."/>
            <person name="Yu X."/>
        </authorList>
    </citation>
    <scope>NUCLEOTIDE SEQUENCE</scope>
    <source>
        <strain>Henan</strain>
    </source>
</reference>
<dbReference type="GO" id="GO:0032259">
    <property type="term" value="P:methylation"/>
    <property type="evidence" value="ECO:0007669"/>
    <property type="project" value="UniProtKB-KW"/>
</dbReference>
<reference evidence="6" key="1">
    <citation type="journal article" date="2011" name="Genome Biol.">
        <title>The draft genome of the carcinogenic human liver fluke Clonorchis sinensis.</title>
        <authorList>
            <person name="Wang X."/>
            <person name="Chen W."/>
            <person name="Huang Y."/>
            <person name="Sun J."/>
            <person name="Men J."/>
            <person name="Liu H."/>
            <person name="Luo F."/>
            <person name="Guo L."/>
            <person name="Lv X."/>
            <person name="Deng C."/>
            <person name="Zhou C."/>
            <person name="Fan Y."/>
            <person name="Li X."/>
            <person name="Huang L."/>
            <person name="Hu Y."/>
            <person name="Liang C."/>
            <person name="Hu X."/>
            <person name="Xu J."/>
            <person name="Yu X."/>
        </authorList>
    </citation>
    <scope>NUCLEOTIDE SEQUENCE [LARGE SCALE GENOMIC DNA]</scope>
    <source>
        <strain evidence="6">Henan</strain>
    </source>
</reference>
<dbReference type="Proteomes" id="UP000008909">
    <property type="component" value="Unassembled WGS sequence"/>
</dbReference>
<keyword evidence="2 6" id="KW-0489">Methyltransferase</keyword>
<dbReference type="EMBL" id="DF144654">
    <property type="protein sequence ID" value="GAA57312.1"/>
    <property type="molecule type" value="Genomic_DNA"/>
</dbReference>
<evidence type="ECO:0000256" key="3">
    <source>
        <dbReference type="ARBA" id="ARBA00022679"/>
    </source>
</evidence>
<evidence type="ECO:0000313" key="7">
    <source>
        <dbReference type="Proteomes" id="UP000008909"/>
    </source>
</evidence>
<protein>
    <submittedName>
        <fullName evidence="6">Methyltransferase-like protein 13</fullName>
    </submittedName>
</protein>
<dbReference type="SUPFAM" id="SSF53335">
    <property type="entry name" value="S-adenosyl-L-methionine-dependent methyltransferases"/>
    <property type="match status" value="1"/>
</dbReference>
<gene>
    <name evidence="6" type="ORF">CLF_112517</name>
</gene>
<dbReference type="GO" id="GO:0008168">
    <property type="term" value="F:methyltransferase activity"/>
    <property type="evidence" value="ECO:0007669"/>
    <property type="project" value="UniProtKB-KW"/>
</dbReference>
<dbReference type="PANTHER" id="PTHR12176">
    <property type="entry name" value="SAM-DEPENDENT METHYLTRANSFERASE SUPERFAMILY PROTEIN"/>
    <property type="match status" value="1"/>
</dbReference>
<dbReference type="AlphaFoldDB" id="G7YWI2"/>
<proteinExistence type="inferred from homology"/>
<feature type="region of interest" description="Disordered" evidence="5">
    <location>
        <begin position="1180"/>
        <end position="1209"/>
    </location>
</feature>
<feature type="compositionally biased region" description="Basic and acidic residues" evidence="5">
    <location>
        <begin position="1180"/>
        <end position="1199"/>
    </location>
</feature>
<evidence type="ECO:0000256" key="4">
    <source>
        <dbReference type="ARBA" id="ARBA00023268"/>
    </source>
</evidence>
<evidence type="ECO:0000256" key="5">
    <source>
        <dbReference type="SAM" id="MobiDB-lite"/>
    </source>
</evidence>
<accession>G7YWI2</accession>
<name>G7YWI2_CLOSI</name>
<evidence type="ECO:0000256" key="2">
    <source>
        <dbReference type="ARBA" id="ARBA00022603"/>
    </source>
</evidence>
<keyword evidence="3 6" id="KW-0808">Transferase</keyword>
<keyword evidence="4" id="KW-0511">Multifunctional enzyme</keyword>
<dbReference type="Gene3D" id="3.40.50.150">
    <property type="entry name" value="Vaccinia Virus protein VP39"/>
    <property type="match status" value="1"/>
</dbReference>
<organism evidence="6 7">
    <name type="scientific">Clonorchis sinensis</name>
    <name type="common">Chinese liver fluke</name>
    <dbReference type="NCBI Taxonomy" id="79923"/>
    <lineage>
        <taxon>Eukaryota</taxon>
        <taxon>Metazoa</taxon>
        <taxon>Spiralia</taxon>
        <taxon>Lophotrochozoa</taxon>
        <taxon>Platyhelminthes</taxon>
        <taxon>Trematoda</taxon>
        <taxon>Digenea</taxon>
        <taxon>Opisthorchiida</taxon>
        <taxon>Opisthorchiata</taxon>
        <taxon>Opisthorchiidae</taxon>
        <taxon>Clonorchis</taxon>
    </lineage>
</organism>
<keyword evidence="7" id="KW-1185">Reference proteome</keyword>